<sequence length="355" mass="37903">MRCRGWQRGQEGLGKGCPWQGCQGQGNEGTAARFFSVGHGTSIKSASVMAGDTQAQLIHLSAGLWGQAHLDAVPLLDTHSMPWPALWPPSAPGRSLCSLQPQADPPLSHMDTTCLPSDVLSNVEMGSAPSPLSAGNQLGAVVIMGALTSSLDPNVSPRGAQQPGLLRHGQVSAGQVCPDRLHSRLGGGTGRVRGRERWDVPWGCSTECGDAARSVGMQHGAGASGDSWWRIPPPPSSLPTEQRAQPSRDHRDHWEGLWGIPGPTDIIWERRLVCLKHRAFGLLEKVVDALSLGIPRQKQRTRFVLSCARSQGLNMAINPPQTPLLLPPAARGARPHRELMLGEESTEAGGFPALL</sequence>
<accession>A0A7R5KYM9</accession>
<dbReference type="Proteomes" id="UP000504627">
    <property type="component" value="Unplaced"/>
</dbReference>
<dbReference type="AlphaFoldDB" id="A0A7R5KYM9"/>
<dbReference type="GeneID" id="113992713"/>
<dbReference type="RefSeq" id="XP_039246126.1">
    <property type="nucleotide sequence ID" value="XM_039390192.1"/>
</dbReference>
<name>A0A7R5KYM9_9PASS</name>
<evidence type="ECO:0000313" key="3">
    <source>
        <dbReference type="RefSeq" id="XP_039246126.1"/>
    </source>
</evidence>
<gene>
    <name evidence="3 4" type="primary">LOC113992713</name>
</gene>
<proteinExistence type="predicted"/>
<evidence type="ECO:0000256" key="1">
    <source>
        <dbReference type="SAM" id="MobiDB-lite"/>
    </source>
</evidence>
<evidence type="ECO:0000313" key="4">
    <source>
        <dbReference type="RefSeq" id="XP_039246128.1"/>
    </source>
</evidence>
<evidence type="ECO:0000313" key="2">
    <source>
        <dbReference type="Proteomes" id="UP000504627"/>
    </source>
</evidence>
<feature type="region of interest" description="Disordered" evidence="1">
    <location>
        <begin position="216"/>
        <end position="256"/>
    </location>
</feature>
<reference evidence="3 4" key="1">
    <citation type="submission" date="2025-04" db="UniProtKB">
        <authorList>
            <consortium name="RefSeq"/>
        </authorList>
    </citation>
    <scope>IDENTIFICATION</scope>
    <source>
        <tissue evidence="3 4">Muscle</tissue>
    </source>
</reference>
<feature type="compositionally biased region" description="Basic and acidic residues" evidence="1">
    <location>
        <begin position="246"/>
        <end position="255"/>
    </location>
</feature>
<protein>
    <submittedName>
        <fullName evidence="3 4">Uncharacterized protein LOC113992713 isoform X1</fullName>
    </submittedName>
</protein>
<keyword evidence="2" id="KW-1185">Reference proteome</keyword>
<organism evidence="2 3">
    <name type="scientific">Pipra filicauda</name>
    <name type="common">Wire-tailed manakin</name>
    <dbReference type="NCBI Taxonomy" id="649802"/>
    <lineage>
        <taxon>Eukaryota</taxon>
        <taxon>Metazoa</taxon>
        <taxon>Chordata</taxon>
        <taxon>Craniata</taxon>
        <taxon>Vertebrata</taxon>
        <taxon>Euteleostomi</taxon>
        <taxon>Archelosauria</taxon>
        <taxon>Archosauria</taxon>
        <taxon>Dinosauria</taxon>
        <taxon>Saurischia</taxon>
        <taxon>Theropoda</taxon>
        <taxon>Coelurosauria</taxon>
        <taxon>Aves</taxon>
        <taxon>Neognathae</taxon>
        <taxon>Neoaves</taxon>
        <taxon>Telluraves</taxon>
        <taxon>Australaves</taxon>
        <taxon>Passeriformes</taxon>
        <taxon>Pipridae</taxon>
        <taxon>Pipra</taxon>
    </lineage>
</organism>
<dbReference type="RefSeq" id="XP_039246128.1">
    <property type="nucleotide sequence ID" value="XM_039390194.1"/>
</dbReference>